<keyword evidence="6" id="KW-0326">Glycosidase</keyword>
<dbReference type="GO" id="GO:0042742">
    <property type="term" value="P:defense response to bacterium"/>
    <property type="evidence" value="ECO:0007669"/>
    <property type="project" value="UniProtKB-KW"/>
</dbReference>
<organism evidence="8 9">
    <name type="scientific">Actinomortierella ambigua</name>
    <dbReference type="NCBI Taxonomy" id="1343610"/>
    <lineage>
        <taxon>Eukaryota</taxon>
        <taxon>Fungi</taxon>
        <taxon>Fungi incertae sedis</taxon>
        <taxon>Mucoromycota</taxon>
        <taxon>Mortierellomycotina</taxon>
        <taxon>Mortierellomycetes</taxon>
        <taxon>Mortierellales</taxon>
        <taxon>Mortierellaceae</taxon>
        <taxon>Actinomortierella</taxon>
    </lineage>
</organism>
<keyword evidence="4" id="KW-0378">Hydrolase</keyword>
<protein>
    <recommendedName>
        <fullName evidence="10">Lysozyme</fullName>
    </recommendedName>
</protein>
<dbReference type="Pfam" id="PF00959">
    <property type="entry name" value="Phage_lysozyme"/>
    <property type="match status" value="1"/>
</dbReference>
<evidence type="ECO:0008006" key="10">
    <source>
        <dbReference type="Google" id="ProtNLM"/>
    </source>
</evidence>
<evidence type="ECO:0000256" key="1">
    <source>
        <dbReference type="ARBA" id="ARBA00000632"/>
    </source>
</evidence>
<reference evidence="8" key="1">
    <citation type="journal article" date="2020" name="Fungal Divers.">
        <title>Resolving the Mortierellaceae phylogeny through synthesis of multi-gene phylogenetics and phylogenomics.</title>
        <authorList>
            <person name="Vandepol N."/>
            <person name="Liber J."/>
            <person name="Desiro A."/>
            <person name="Na H."/>
            <person name="Kennedy M."/>
            <person name="Barry K."/>
            <person name="Grigoriev I.V."/>
            <person name="Miller A.N."/>
            <person name="O'Donnell K."/>
            <person name="Stajich J.E."/>
            <person name="Bonito G."/>
        </authorList>
    </citation>
    <scope>NUCLEOTIDE SEQUENCE</scope>
    <source>
        <strain evidence="8">BC1065</strain>
    </source>
</reference>
<keyword evidence="5" id="KW-1035">Host cytoplasm</keyword>
<comment type="caution">
    <text evidence="8">The sequence shown here is derived from an EMBL/GenBank/DDBJ whole genome shotgun (WGS) entry which is preliminary data.</text>
</comment>
<evidence type="ECO:0000256" key="7">
    <source>
        <dbReference type="SAM" id="SignalP"/>
    </source>
</evidence>
<feature type="non-terminal residue" evidence="8">
    <location>
        <position position="1"/>
    </location>
</feature>
<dbReference type="GO" id="GO:0016998">
    <property type="term" value="P:cell wall macromolecule catabolic process"/>
    <property type="evidence" value="ECO:0007669"/>
    <property type="project" value="InterPro"/>
</dbReference>
<dbReference type="AlphaFoldDB" id="A0A9P6PSJ6"/>
<dbReference type="Proteomes" id="UP000807716">
    <property type="component" value="Unassembled WGS sequence"/>
</dbReference>
<dbReference type="EMBL" id="JAAAJB010000780">
    <property type="protein sequence ID" value="KAG0251180.1"/>
    <property type="molecule type" value="Genomic_DNA"/>
</dbReference>
<dbReference type="CDD" id="cd00737">
    <property type="entry name" value="lyz_endolysin_autolysin"/>
    <property type="match status" value="1"/>
</dbReference>
<dbReference type="InterPro" id="IPR034690">
    <property type="entry name" value="Endolysin_T4_type"/>
</dbReference>
<keyword evidence="7" id="KW-0732">Signal</keyword>
<dbReference type="GO" id="GO:0031640">
    <property type="term" value="P:killing of cells of another organism"/>
    <property type="evidence" value="ECO:0007669"/>
    <property type="project" value="UniProtKB-KW"/>
</dbReference>
<keyword evidence="2" id="KW-0929">Antimicrobial</keyword>
<evidence type="ECO:0000313" key="9">
    <source>
        <dbReference type="Proteomes" id="UP000807716"/>
    </source>
</evidence>
<evidence type="ECO:0000256" key="3">
    <source>
        <dbReference type="ARBA" id="ARBA00022638"/>
    </source>
</evidence>
<dbReference type="InterPro" id="IPR023347">
    <property type="entry name" value="Lysozyme_dom_sf"/>
</dbReference>
<dbReference type="GO" id="GO:0003796">
    <property type="term" value="F:lysozyme activity"/>
    <property type="evidence" value="ECO:0007669"/>
    <property type="project" value="UniProtKB-EC"/>
</dbReference>
<evidence type="ECO:0000256" key="5">
    <source>
        <dbReference type="ARBA" id="ARBA00023200"/>
    </source>
</evidence>
<comment type="catalytic activity">
    <reaction evidence="1">
        <text>Hydrolysis of (1-&gt;4)-beta-linkages between N-acetylmuramic acid and N-acetyl-D-glucosamine residues in a peptidoglycan and between N-acetyl-D-glucosamine residues in chitodextrins.</text>
        <dbReference type="EC" id="3.2.1.17"/>
    </reaction>
</comment>
<dbReference type="Gene3D" id="1.10.530.40">
    <property type="match status" value="1"/>
</dbReference>
<sequence length="187" mass="20085">ISTMKFTFVIATAAAILGVTNAAACKGLNTAGINLIKEFEGFVARPRGDPIGLPTVGYGHLCQKRNCAEVKYKFPLTRATATALLKDDIPKYTKCLENALNVRVKLNKNQWAALTSWTFNVGCGAMKGSTLVRRLNAGQNPNTVAAQELPKWVKAGGRTLPGLVRRRKAELKLHRAGGSNAAHPNCA</sequence>
<feature type="chain" id="PRO_5040417843" description="Lysozyme" evidence="7">
    <location>
        <begin position="23"/>
        <end position="187"/>
    </location>
</feature>
<dbReference type="InterPro" id="IPR002196">
    <property type="entry name" value="Glyco_hydro_24"/>
</dbReference>
<evidence type="ECO:0000313" key="8">
    <source>
        <dbReference type="EMBL" id="KAG0251180.1"/>
    </source>
</evidence>
<dbReference type="OrthoDB" id="5358886at2759"/>
<feature type="signal peptide" evidence="7">
    <location>
        <begin position="1"/>
        <end position="22"/>
    </location>
</feature>
<dbReference type="GO" id="GO:0009253">
    <property type="term" value="P:peptidoglycan catabolic process"/>
    <property type="evidence" value="ECO:0007669"/>
    <property type="project" value="InterPro"/>
</dbReference>
<proteinExistence type="inferred from homology"/>
<accession>A0A9P6PSJ6</accession>
<dbReference type="InterPro" id="IPR023346">
    <property type="entry name" value="Lysozyme-like_dom_sf"/>
</dbReference>
<dbReference type="PANTHER" id="PTHR38107:SF3">
    <property type="entry name" value="LYSOZYME RRRD-RELATED"/>
    <property type="match status" value="1"/>
</dbReference>
<evidence type="ECO:0000256" key="6">
    <source>
        <dbReference type="ARBA" id="ARBA00023295"/>
    </source>
</evidence>
<dbReference type="HAMAP" id="MF_04110">
    <property type="entry name" value="ENDOLYSIN_T4"/>
    <property type="match status" value="1"/>
</dbReference>
<keyword evidence="9" id="KW-1185">Reference proteome</keyword>
<dbReference type="SUPFAM" id="SSF53955">
    <property type="entry name" value="Lysozyme-like"/>
    <property type="match status" value="1"/>
</dbReference>
<dbReference type="InterPro" id="IPR051018">
    <property type="entry name" value="Bacteriophage_GH24"/>
</dbReference>
<dbReference type="InterPro" id="IPR033907">
    <property type="entry name" value="Endolysin_autolysin"/>
</dbReference>
<evidence type="ECO:0000256" key="4">
    <source>
        <dbReference type="ARBA" id="ARBA00022801"/>
    </source>
</evidence>
<gene>
    <name evidence="8" type="ORF">DFQ27_008944</name>
</gene>
<keyword evidence="3" id="KW-0081">Bacteriolytic enzyme</keyword>
<name>A0A9P6PSJ6_9FUNG</name>
<dbReference type="PANTHER" id="PTHR38107">
    <property type="match status" value="1"/>
</dbReference>
<evidence type="ECO:0000256" key="2">
    <source>
        <dbReference type="ARBA" id="ARBA00022529"/>
    </source>
</evidence>